<dbReference type="OrthoDB" id="1045822at2759"/>
<feature type="region of interest" description="Disordered" evidence="1">
    <location>
        <begin position="1"/>
        <end position="33"/>
    </location>
</feature>
<proteinExistence type="predicted"/>
<dbReference type="EMBL" id="JAPEIS010000001">
    <property type="protein sequence ID" value="KAJ8070637.1"/>
    <property type="molecule type" value="Genomic_DNA"/>
</dbReference>
<feature type="compositionally biased region" description="Low complexity" evidence="1">
    <location>
        <begin position="23"/>
        <end position="33"/>
    </location>
</feature>
<protein>
    <recommendedName>
        <fullName evidence="4">PLAC8 family protein</fullName>
    </recommendedName>
</protein>
<evidence type="ECO:0000256" key="1">
    <source>
        <dbReference type="SAM" id="MobiDB-lite"/>
    </source>
</evidence>
<accession>A0A9X0DQS5</accession>
<dbReference type="Proteomes" id="UP001152300">
    <property type="component" value="Unassembled WGS sequence"/>
</dbReference>
<dbReference type="AlphaFoldDB" id="A0A9X0DQS5"/>
<name>A0A9X0DQS5_9HELO</name>
<gene>
    <name evidence="2" type="ORF">OCU04_001008</name>
</gene>
<dbReference type="InterPro" id="IPR006461">
    <property type="entry name" value="PLAC_motif_containing"/>
</dbReference>
<dbReference type="NCBIfam" id="TIGR01571">
    <property type="entry name" value="A_thal_Cys_rich"/>
    <property type="match status" value="1"/>
</dbReference>
<evidence type="ECO:0008006" key="4">
    <source>
        <dbReference type="Google" id="ProtNLM"/>
    </source>
</evidence>
<sequence>MIMFGESTNSQPMMEHQPLTAPQDQQLYQHQQEQQQASDYSGPGLKATFCPCFVYGKTQHRLSRDPNLMEYERFNADCFMWAGAQWCGLGLIFTFLQRREIREKYAIGGREEEKFKDLALSWCCHCCTLMQQEKEVIMRTHGGDGHSLQQGYQRPDPMVVAWNGNGKGVASYF</sequence>
<reference evidence="2" key="1">
    <citation type="submission" date="2022-11" db="EMBL/GenBank/DDBJ databases">
        <title>Genome Resource of Sclerotinia nivalis Strain SnTB1, a Plant Pathogen Isolated from American Ginseng.</title>
        <authorList>
            <person name="Fan S."/>
        </authorList>
    </citation>
    <scope>NUCLEOTIDE SEQUENCE</scope>
    <source>
        <strain evidence="2">SnTB1</strain>
    </source>
</reference>
<keyword evidence="3" id="KW-1185">Reference proteome</keyword>
<comment type="caution">
    <text evidence="2">The sequence shown here is derived from an EMBL/GenBank/DDBJ whole genome shotgun (WGS) entry which is preliminary data.</text>
</comment>
<organism evidence="2 3">
    <name type="scientific">Sclerotinia nivalis</name>
    <dbReference type="NCBI Taxonomy" id="352851"/>
    <lineage>
        <taxon>Eukaryota</taxon>
        <taxon>Fungi</taxon>
        <taxon>Dikarya</taxon>
        <taxon>Ascomycota</taxon>
        <taxon>Pezizomycotina</taxon>
        <taxon>Leotiomycetes</taxon>
        <taxon>Helotiales</taxon>
        <taxon>Sclerotiniaceae</taxon>
        <taxon>Sclerotinia</taxon>
    </lineage>
</organism>
<evidence type="ECO:0000313" key="3">
    <source>
        <dbReference type="Proteomes" id="UP001152300"/>
    </source>
</evidence>
<dbReference type="Pfam" id="PF04749">
    <property type="entry name" value="PLAC8"/>
    <property type="match status" value="1"/>
</dbReference>
<feature type="compositionally biased region" description="Polar residues" evidence="1">
    <location>
        <begin position="1"/>
        <end position="12"/>
    </location>
</feature>
<evidence type="ECO:0000313" key="2">
    <source>
        <dbReference type="EMBL" id="KAJ8070637.1"/>
    </source>
</evidence>